<evidence type="ECO:0000313" key="3">
    <source>
        <dbReference type="Proteomes" id="UP000054359"/>
    </source>
</evidence>
<dbReference type="EMBL" id="KL868885">
    <property type="protein sequence ID" value="KFM83601.1"/>
    <property type="molecule type" value="Genomic_DNA"/>
</dbReference>
<feature type="non-terminal residue" evidence="2">
    <location>
        <position position="1"/>
    </location>
</feature>
<evidence type="ECO:0000256" key="1">
    <source>
        <dbReference type="SAM" id="MobiDB-lite"/>
    </source>
</evidence>
<organism evidence="2 3">
    <name type="scientific">Stegodyphus mimosarum</name>
    <name type="common">African social velvet spider</name>
    <dbReference type="NCBI Taxonomy" id="407821"/>
    <lineage>
        <taxon>Eukaryota</taxon>
        <taxon>Metazoa</taxon>
        <taxon>Ecdysozoa</taxon>
        <taxon>Arthropoda</taxon>
        <taxon>Chelicerata</taxon>
        <taxon>Arachnida</taxon>
        <taxon>Araneae</taxon>
        <taxon>Araneomorphae</taxon>
        <taxon>Entelegynae</taxon>
        <taxon>Eresoidea</taxon>
        <taxon>Eresidae</taxon>
        <taxon>Stegodyphus</taxon>
    </lineage>
</organism>
<name>A0A087V1W2_STEMI</name>
<proteinExistence type="predicted"/>
<feature type="non-terminal residue" evidence="2">
    <location>
        <position position="33"/>
    </location>
</feature>
<gene>
    <name evidence="2" type="ORF">X975_06868</name>
</gene>
<reference evidence="2 3" key="1">
    <citation type="submission" date="2013-11" db="EMBL/GenBank/DDBJ databases">
        <title>Genome sequencing of Stegodyphus mimosarum.</title>
        <authorList>
            <person name="Bechsgaard J."/>
        </authorList>
    </citation>
    <scope>NUCLEOTIDE SEQUENCE [LARGE SCALE GENOMIC DNA]</scope>
</reference>
<feature type="region of interest" description="Disordered" evidence="1">
    <location>
        <begin position="1"/>
        <end position="33"/>
    </location>
</feature>
<keyword evidence="3" id="KW-1185">Reference proteome</keyword>
<sequence length="33" mass="4201">KFREELRYNREKEFGESSQYEAKKSKKRHKKRV</sequence>
<accession>A0A087V1W2</accession>
<evidence type="ECO:0000313" key="2">
    <source>
        <dbReference type="EMBL" id="KFM83601.1"/>
    </source>
</evidence>
<dbReference type="Proteomes" id="UP000054359">
    <property type="component" value="Unassembled WGS sequence"/>
</dbReference>
<protein>
    <submittedName>
        <fullName evidence="2">Uncharacterized protein</fullName>
    </submittedName>
</protein>
<dbReference type="AlphaFoldDB" id="A0A087V1W2"/>
<feature type="compositionally biased region" description="Basic and acidic residues" evidence="1">
    <location>
        <begin position="1"/>
        <end position="15"/>
    </location>
</feature>
<feature type="compositionally biased region" description="Basic residues" evidence="1">
    <location>
        <begin position="24"/>
        <end position="33"/>
    </location>
</feature>